<reference evidence="1" key="2">
    <citation type="submission" date="2025-08" db="UniProtKB">
        <authorList>
            <consortium name="Ensembl"/>
        </authorList>
    </citation>
    <scope>IDENTIFICATION</scope>
</reference>
<organism evidence="1 2">
    <name type="scientific">Salarias fasciatus</name>
    <name type="common">Jewelled blenny</name>
    <name type="synonym">Blennius fasciatus</name>
    <dbReference type="NCBI Taxonomy" id="181472"/>
    <lineage>
        <taxon>Eukaryota</taxon>
        <taxon>Metazoa</taxon>
        <taxon>Chordata</taxon>
        <taxon>Craniata</taxon>
        <taxon>Vertebrata</taxon>
        <taxon>Euteleostomi</taxon>
        <taxon>Actinopterygii</taxon>
        <taxon>Neopterygii</taxon>
        <taxon>Teleostei</taxon>
        <taxon>Neoteleostei</taxon>
        <taxon>Acanthomorphata</taxon>
        <taxon>Ovalentaria</taxon>
        <taxon>Blenniimorphae</taxon>
        <taxon>Blenniiformes</taxon>
        <taxon>Blennioidei</taxon>
        <taxon>Blenniidae</taxon>
        <taxon>Salariinae</taxon>
        <taxon>Salarias</taxon>
    </lineage>
</organism>
<sequence length="60" mass="6924">MSRVCACARPCVCIRLLRNALSATFGTRLKDLVERRPRRAKKRRGFVCILVSVADEERLY</sequence>
<dbReference type="AlphaFoldDB" id="A0A672GPL8"/>
<reference evidence="1" key="1">
    <citation type="submission" date="2019-06" db="EMBL/GenBank/DDBJ databases">
        <authorList>
            <consortium name="Wellcome Sanger Institute Data Sharing"/>
        </authorList>
    </citation>
    <scope>NUCLEOTIDE SEQUENCE [LARGE SCALE GENOMIC DNA]</scope>
</reference>
<keyword evidence="2" id="KW-1185">Reference proteome</keyword>
<name>A0A672GPL8_SALFA</name>
<dbReference type="Ensembl" id="ENSSFAT00005019672.1">
    <property type="protein sequence ID" value="ENSSFAP00005018905.1"/>
    <property type="gene ID" value="ENSSFAG00005009955.1"/>
</dbReference>
<proteinExistence type="predicted"/>
<dbReference type="InParanoid" id="A0A672GPL8"/>
<protein>
    <submittedName>
        <fullName evidence="1">Uncharacterized protein</fullName>
    </submittedName>
</protein>
<accession>A0A672GPL8</accession>
<reference evidence="1" key="3">
    <citation type="submission" date="2025-09" db="UniProtKB">
        <authorList>
            <consortium name="Ensembl"/>
        </authorList>
    </citation>
    <scope>IDENTIFICATION</scope>
</reference>
<dbReference type="Proteomes" id="UP000472267">
    <property type="component" value="Chromosome 1"/>
</dbReference>
<evidence type="ECO:0000313" key="2">
    <source>
        <dbReference type="Proteomes" id="UP000472267"/>
    </source>
</evidence>
<evidence type="ECO:0000313" key="1">
    <source>
        <dbReference type="Ensembl" id="ENSSFAP00005018905.1"/>
    </source>
</evidence>